<dbReference type="OrthoDB" id="271711at2"/>
<dbReference type="InterPro" id="IPR000669">
    <property type="entry name" value="Mannitol_DH"/>
</dbReference>
<evidence type="ECO:0000256" key="7">
    <source>
        <dbReference type="HAMAP-Rule" id="MF_00196"/>
    </source>
</evidence>
<keyword evidence="5 7" id="KW-0520">NAD</keyword>
<dbReference type="PANTHER" id="PTHR30524:SF0">
    <property type="entry name" value="ALTRONATE OXIDOREDUCTASE-RELATED"/>
    <property type="match status" value="1"/>
</dbReference>
<dbReference type="InterPro" id="IPR023028">
    <property type="entry name" value="Mannitol_1_phos_5_DH"/>
</dbReference>
<dbReference type="Pfam" id="PF08125">
    <property type="entry name" value="Mannitol_dh_C"/>
    <property type="match status" value="1"/>
</dbReference>
<dbReference type="AlphaFoldDB" id="A0A3Q8S5R7"/>
<dbReference type="NCBIfam" id="NF002646">
    <property type="entry name" value="PRK02318.1-2"/>
    <property type="match status" value="1"/>
</dbReference>
<dbReference type="GO" id="GO:0019592">
    <property type="term" value="P:mannitol catabolic process"/>
    <property type="evidence" value="ECO:0007669"/>
    <property type="project" value="TreeGrafter"/>
</dbReference>
<dbReference type="GO" id="GO:0008926">
    <property type="term" value="F:mannitol-1-phosphate 5-dehydrogenase activity"/>
    <property type="evidence" value="ECO:0007669"/>
    <property type="project" value="UniProtKB-UniRule"/>
</dbReference>
<dbReference type="GO" id="GO:0005829">
    <property type="term" value="C:cytosol"/>
    <property type="evidence" value="ECO:0007669"/>
    <property type="project" value="TreeGrafter"/>
</dbReference>
<evidence type="ECO:0000313" key="11">
    <source>
        <dbReference type="Proteomes" id="UP000273145"/>
    </source>
</evidence>
<dbReference type="InterPro" id="IPR013328">
    <property type="entry name" value="6PGD_dom2"/>
</dbReference>
<dbReference type="Pfam" id="PF01232">
    <property type="entry name" value="Mannitol_dh"/>
    <property type="match status" value="1"/>
</dbReference>
<dbReference type="PANTHER" id="PTHR30524">
    <property type="entry name" value="MANNITOL-1-PHOSPHATE 5-DEHYDROGENASE"/>
    <property type="match status" value="1"/>
</dbReference>
<dbReference type="InterPro" id="IPR008927">
    <property type="entry name" value="6-PGluconate_DH-like_C_sf"/>
</dbReference>
<dbReference type="EMBL" id="CP034248">
    <property type="protein sequence ID" value="AZK47612.1"/>
    <property type="molecule type" value="Genomic_DNA"/>
</dbReference>
<evidence type="ECO:0000256" key="2">
    <source>
        <dbReference type="ARBA" id="ARBA00012939"/>
    </source>
</evidence>
<dbReference type="EC" id="1.1.1.17" evidence="2 7"/>
<name>A0A3Q8S5R7_9BACL</name>
<evidence type="ECO:0000313" key="10">
    <source>
        <dbReference type="EMBL" id="AZK47612.1"/>
    </source>
</evidence>
<comment type="similarity">
    <text evidence="1 7">Belongs to the mannitol dehydrogenase family.</text>
</comment>
<dbReference type="Proteomes" id="UP000273145">
    <property type="component" value="Chromosome"/>
</dbReference>
<keyword evidence="4 7" id="KW-0560">Oxidoreductase</keyword>
<evidence type="ECO:0000259" key="8">
    <source>
        <dbReference type="Pfam" id="PF01232"/>
    </source>
</evidence>
<accession>A0A3Q8S5R7</accession>
<dbReference type="InterPro" id="IPR023027">
    <property type="entry name" value="Mannitol_DH_CS"/>
</dbReference>
<dbReference type="InterPro" id="IPR013131">
    <property type="entry name" value="Mannitol_DH_N"/>
</dbReference>
<sequence>MKAVHFGAGNIGRGFIGLLLSKSGYEVTFVDVNDTLVELLRNKGQYKVTLANEQADSVIVENVTAIDGKNTALVAEAIADADIVTTAVGVSVLKHIAGAIAEGIALRLSNGGRPLPIIACENAIGGSTQLKHHVYEHLSEAMKVQADQTVVFPDAAVDRIVPLQQHDDPLLVTVEPFFEWTVDRSAIRGDFHKIHGVHYVDQLLPYIERKLFTVNTGHCIAAYQGFLSGYETIQQAMKDPAVIAEVKGALLESGAMLVKTYSFDEASHQQYIEQILERFINPYLTDEIIRVGRSPIRKISPNDRLVKPALMAYKLDIPVPHLTRAIAAALLFDEGSDPESAELQTYIREHGVHAAIEKFTELSSDHPLHAQISTEYAKLTEQRSQASAK</sequence>
<keyword evidence="11" id="KW-1185">Reference proteome</keyword>
<dbReference type="RefSeq" id="WP_125083635.1">
    <property type="nucleotide sequence ID" value="NZ_CP034248.1"/>
</dbReference>
<feature type="binding site" evidence="7">
    <location>
        <begin position="3"/>
        <end position="14"/>
    </location>
    <ligand>
        <name>NAD(+)</name>
        <dbReference type="ChEBI" id="CHEBI:57540"/>
    </ligand>
</feature>
<evidence type="ECO:0000256" key="4">
    <source>
        <dbReference type="ARBA" id="ARBA00023002"/>
    </source>
</evidence>
<feature type="domain" description="Mannitol dehydrogenase N-terminal" evidence="8">
    <location>
        <begin position="1"/>
        <end position="188"/>
    </location>
</feature>
<dbReference type="KEGG" id="plen:EIM92_16855"/>
<proteinExistence type="inferred from homology"/>
<feature type="domain" description="Mannitol dehydrogenase C-terminal" evidence="9">
    <location>
        <begin position="203"/>
        <end position="379"/>
    </location>
</feature>
<gene>
    <name evidence="7" type="primary">mtlD</name>
    <name evidence="10" type="ORF">EIM92_16855</name>
</gene>
<dbReference type="HAMAP" id="MF_00196">
    <property type="entry name" value="Mannitol_dehydrog"/>
    <property type="match status" value="1"/>
</dbReference>
<dbReference type="NCBIfam" id="NF002652">
    <property type="entry name" value="PRK02318.2-5"/>
    <property type="match status" value="1"/>
</dbReference>
<dbReference type="PRINTS" id="PR00084">
    <property type="entry name" value="MTLDHDRGNASE"/>
</dbReference>
<evidence type="ECO:0000256" key="3">
    <source>
        <dbReference type="ARBA" id="ARBA00016219"/>
    </source>
</evidence>
<dbReference type="SUPFAM" id="SSF51735">
    <property type="entry name" value="NAD(P)-binding Rossmann-fold domains"/>
    <property type="match status" value="1"/>
</dbReference>
<dbReference type="InterPro" id="IPR036291">
    <property type="entry name" value="NAD(P)-bd_dom_sf"/>
</dbReference>
<dbReference type="NCBIfam" id="NF002649">
    <property type="entry name" value="PRK02318.2-1"/>
    <property type="match status" value="1"/>
</dbReference>
<dbReference type="SUPFAM" id="SSF48179">
    <property type="entry name" value="6-phosphogluconate dehydrogenase C-terminal domain-like"/>
    <property type="match status" value="1"/>
</dbReference>
<dbReference type="Gene3D" id="1.10.1040.10">
    <property type="entry name" value="N-(1-d-carboxylethyl)-l-norvaline Dehydrogenase, domain 2"/>
    <property type="match status" value="1"/>
</dbReference>
<organism evidence="10 11">
    <name type="scientific">Paenibacillus lentus</name>
    <dbReference type="NCBI Taxonomy" id="1338368"/>
    <lineage>
        <taxon>Bacteria</taxon>
        <taxon>Bacillati</taxon>
        <taxon>Bacillota</taxon>
        <taxon>Bacilli</taxon>
        <taxon>Bacillales</taxon>
        <taxon>Paenibacillaceae</taxon>
        <taxon>Paenibacillus</taxon>
    </lineage>
</organism>
<evidence type="ECO:0000259" key="9">
    <source>
        <dbReference type="Pfam" id="PF08125"/>
    </source>
</evidence>
<protein>
    <recommendedName>
        <fullName evidence="3 7">Mannitol-1-phosphate 5-dehydrogenase</fullName>
        <ecNumber evidence="2 7">1.1.1.17</ecNumber>
    </recommendedName>
</protein>
<reference evidence="10 11" key="1">
    <citation type="submission" date="2018-11" db="EMBL/GenBank/DDBJ databases">
        <title>Genome sequencing of Paenibacillus lentus DSM25539(T).</title>
        <authorList>
            <person name="Kook J.-K."/>
            <person name="Park S.-N."/>
            <person name="Lim Y.K."/>
        </authorList>
    </citation>
    <scope>NUCLEOTIDE SEQUENCE [LARGE SCALE GENOMIC DNA]</scope>
    <source>
        <strain evidence="10 11">DSM 25539</strain>
    </source>
</reference>
<evidence type="ECO:0000256" key="6">
    <source>
        <dbReference type="ARBA" id="ARBA00048615"/>
    </source>
</evidence>
<dbReference type="InterPro" id="IPR013118">
    <property type="entry name" value="Mannitol_DH_C"/>
</dbReference>
<evidence type="ECO:0000256" key="5">
    <source>
        <dbReference type="ARBA" id="ARBA00023027"/>
    </source>
</evidence>
<evidence type="ECO:0000256" key="1">
    <source>
        <dbReference type="ARBA" id="ARBA00006541"/>
    </source>
</evidence>
<dbReference type="PROSITE" id="PS00974">
    <property type="entry name" value="MANNITOL_DHGENASE"/>
    <property type="match status" value="1"/>
</dbReference>
<dbReference type="NCBIfam" id="NF002647">
    <property type="entry name" value="PRK02318.1-3"/>
    <property type="match status" value="1"/>
</dbReference>
<comment type="catalytic activity">
    <reaction evidence="6 7">
        <text>D-mannitol 1-phosphate + NAD(+) = beta-D-fructose 6-phosphate + NADH + H(+)</text>
        <dbReference type="Rhea" id="RHEA:19661"/>
        <dbReference type="ChEBI" id="CHEBI:15378"/>
        <dbReference type="ChEBI" id="CHEBI:57540"/>
        <dbReference type="ChEBI" id="CHEBI:57634"/>
        <dbReference type="ChEBI" id="CHEBI:57945"/>
        <dbReference type="ChEBI" id="CHEBI:61381"/>
        <dbReference type="EC" id="1.1.1.17"/>
    </reaction>
</comment>
<dbReference type="Gene3D" id="3.40.50.720">
    <property type="entry name" value="NAD(P)-binding Rossmann-like Domain"/>
    <property type="match status" value="1"/>
</dbReference>